<keyword evidence="2" id="KW-1185">Reference proteome</keyword>
<comment type="caution">
    <text evidence="1">The sequence shown here is derived from an EMBL/GenBank/DDBJ whole genome shotgun (WGS) entry which is preliminary data.</text>
</comment>
<accession>A0A9X2C371</accession>
<dbReference type="EMBL" id="JAJLJH010000020">
    <property type="protein sequence ID" value="MCK9689761.1"/>
    <property type="molecule type" value="Genomic_DNA"/>
</dbReference>
<sequence length="58" mass="6616">MTNPTRPLIGPKPLHYVNSVRTDIRRTFRRFRLLDYLRRHNGIGIASLAVPSARTTAA</sequence>
<dbReference type="AlphaFoldDB" id="A0A9X2C371"/>
<proteinExistence type="predicted"/>
<name>A0A9X2C371_9BURK</name>
<organism evidence="1 2">
    <name type="scientific">Scleromatobacter humisilvae</name>
    <dbReference type="NCBI Taxonomy" id="2897159"/>
    <lineage>
        <taxon>Bacteria</taxon>
        <taxon>Pseudomonadati</taxon>
        <taxon>Pseudomonadota</taxon>
        <taxon>Betaproteobacteria</taxon>
        <taxon>Burkholderiales</taxon>
        <taxon>Sphaerotilaceae</taxon>
        <taxon>Scleromatobacter</taxon>
    </lineage>
</organism>
<dbReference type="RefSeq" id="WP_275685812.1">
    <property type="nucleotide sequence ID" value="NZ_JAJLJH010000020.1"/>
</dbReference>
<dbReference type="Proteomes" id="UP001139353">
    <property type="component" value="Unassembled WGS sequence"/>
</dbReference>
<protein>
    <submittedName>
        <fullName evidence="1">Uncharacterized protein</fullName>
    </submittedName>
</protein>
<reference evidence="1" key="1">
    <citation type="submission" date="2021-11" db="EMBL/GenBank/DDBJ databases">
        <title>BS-T2-15 a new species belonging to the Comamonadaceae family isolated from the soil of a French oak forest.</title>
        <authorList>
            <person name="Mieszkin S."/>
            <person name="Alain K."/>
        </authorList>
    </citation>
    <scope>NUCLEOTIDE SEQUENCE</scope>
    <source>
        <strain evidence="1">BS-T2-15</strain>
    </source>
</reference>
<evidence type="ECO:0000313" key="2">
    <source>
        <dbReference type="Proteomes" id="UP001139353"/>
    </source>
</evidence>
<gene>
    <name evidence="1" type="ORF">LPC04_28935</name>
</gene>
<evidence type="ECO:0000313" key="1">
    <source>
        <dbReference type="EMBL" id="MCK9689761.1"/>
    </source>
</evidence>